<evidence type="ECO:0000313" key="1">
    <source>
        <dbReference type="EMBL" id="OEK58965.1"/>
    </source>
</evidence>
<dbReference type="Proteomes" id="UP000095464">
    <property type="component" value="Unassembled WGS sequence"/>
</dbReference>
<dbReference type="EMBL" id="LNPX01000004">
    <property type="protein sequence ID" value="OEK58965.1"/>
    <property type="molecule type" value="Genomic_DNA"/>
</dbReference>
<organism evidence="1 2">
    <name type="scientific">Staphylococcus equorum</name>
    <dbReference type="NCBI Taxonomy" id="246432"/>
    <lineage>
        <taxon>Bacteria</taxon>
        <taxon>Bacillati</taxon>
        <taxon>Bacillota</taxon>
        <taxon>Bacilli</taxon>
        <taxon>Bacillales</taxon>
        <taxon>Staphylococcaceae</taxon>
        <taxon>Staphylococcus</taxon>
    </lineage>
</organism>
<dbReference type="AlphaFoldDB" id="A0AAP7IFG2"/>
<comment type="caution">
    <text evidence="1">The sequence shown here is derived from an EMBL/GenBank/DDBJ whole genome shotgun (WGS) entry which is preliminary data.</text>
</comment>
<evidence type="ECO:0000313" key="2">
    <source>
        <dbReference type="Proteomes" id="UP000095464"/>
    </source>
</evidence>
<sequence length="81" mass="9301">MVVENRSDNRKFKIIDGMGILEDEIVTAEGLINVAKKVREEFYLEALDCEVLKGDTPYPEISNLNIAIDLLELDEYEIKRV</sequence>
<name>A0AAP7IFG2_9STAP</name>
<protein>
    <submittedName>
        <fullName evidence="1">Uncharacterized protein</fullName>
    </submittedName>
</protein>
<gene>
    <name evidence="1" type="ORF">ASS94_01165</name>
</gene>
<proteinExistence type="predicted"/>
<reference evidence="2" key="1">
    <citation type="submission" date="2015-11" db="EMBL/GenBank/DDBJ databases">
        <title>Genomic diversity of Staphylococcus saprophyticus strains from urinary tract infections, animal surfaces, and fermented foods.</title>
        <authorList>
            <person name="Wolfe B.E."/>
        </authorList>
    </citation>
    <scope>NUCLEOTIDE SEQUENCE [LARGE SCALE GENOMIC DNA]</scope>
    <source>
        <strain evidence="2">738_7</strain>
    </source>
</reference>
<accession>A0AAP7IFG2</accession>
<dbReference type="RefSeq" id="WP_069854366.1">
    <property type="nucleotide sequence ID" value="NZ_LNPX01000004.1"/>
</dbReference>